<dbReference type="PROSITE" id="PS00914">
    <property type="entry name" value="SYNTAXIN"/>
    <property type="match status" value="1"/>
</dbReference>
<evidence type="ECO:0000259" key="7">
    <source>
        <dbReference type="PROSITE" id="PS50192"/>
    </source>
</evidence>
<dbReference type="InterPro" id="IPR010989">
    <property type="entry name" value="SNARE"/>
</dbReference>
<dbReference type="PANTHER" id="PTHR19957">
    <property type="entry name" value="SYNTAXIN"/>
    <property type="match status" value="1"/>
</dbReference>
<feature type="compositionally biased region" description="Polar residues" evidence="6">
    <location>
        <begin position="10"/>
        <end position="23"/>
    </location>
</feature>
<dbReference type="Pfam" id="PF14523">
    <property type="entry name" value="Syntaxin_2"/>
    <property type="match status" value="1"/>
</dbReference>
<keyword evidence="4" id="KW-0532">Neurotransmitter transport</keyword>
<dbReference type="GO" id="GO:0031201">
    <property type="term" value="C:SNARE complex"/>
    <property type="evidence" value="ECO:0007669"/>
    <property type="project" value="TreeGrafter"/>
</dbReference>
<dbReference type="GO" id="GO:0008021">
    <property type="term" value="C:synaptic vesicle"/>
    <property type="evidence" value="ECO:0007669"/>
    <property type="project" value="TreeGrafter"/>
</dbReference>
<feature type="region of interest" description="Disordered" evidence="6">
    <location>
        <begin position="143"/>
        <end position="178"/>
    </location>
</feature>
<dbReference type="InterPro" id="IPR006011">
    <property type="entry name" value="Syntaxin_N"/>
</dbReference>
<dbReference type="Gene3D" id="1.20.58.70">
    <property type="match status" value="1"/>
</dbReference>
<dbReference type="InterPro" id="IPR045242">
    <property type="entry name" value="Syntaxin"/>
</dbReference>
<dbReference type="GO" id="GO:0000149">
    <property type="term" value="F:SNARE binding"/>
    <property type="evidence" value="ECO:0007669"/>
    <property type="project" value="TreeGrafter"/>
</dbReference>
<keyword evidence="3" id="KW-0813">Transport</keyword>
<keyword evidence="8" id="KW-1185">Reference proteome</keyword>
<dbReference type="InterPro" id="IPR006012">
    <property type="entry name" value="Syntaxin/epimorphin_CS"/>
</dbReference>
<evidence type="ECO:0000256" key="2">
    <source>
        <dbReference type="ARBA" id="ARBA00009063"/>
    </source>
</evidence>
<dbReference type="SUPFAM" id="SSF47661">
    <property type="entry name" value="t-snare proteins"/>
    <property type="match status" value="1"/>
</dbReference>
<dbReference type="PROSITE" id="PS50192">
    <property type="entry name" value="T_SNARE"/>
    <property type="match status" value="1"/>
</dbReference>
<dbReference type="GO" id="GO:0006906">
    <property type="term" value="P:vesicle fusion"/>
    <property type="evidence" value="ECO:0007669"/>
    <property type="project" value="TreeGrafter"/>
</dbReference>
<evidence type="ECO:0000256" key="6">
    <source>
        <dbReference type="SAM" id="MobiDB-lite"/>
    </source>
</evidence>
<dbReference type="SMART" id="SM00503">
    <property type="entry name" value="SynN"/>
    <property type="match status" value="1"/>
</dbReference>
<dbReference type="SMART" id="SM00397">
    <property type="entry name" value="t_SNARE"/>
    <property type="match status" value="1"/>
</dbReference>
<dbReference type="PANTHER" id="PTHR19957:SF411">
    <property type="entry name" value="LD23667P"/>
    <property type="match status" value="1"/>
</dbReference>
<feature type="domain" description="T-SNARE coiled-coil homology" evidence="7">
    <location>
        <begin position="173"/>
        <end position="235"/>
    </location>
</feature>
<protein>
    <submittedName>
        <fullName evidence="9">t-SNARE coiled-coil homology domain-containing protein</fullName>
    </submittedName>
</protein>
<feature type="compositionally biased region" description="Low complexity" evidence="6">
    <location>
        <begin position="155"/>
        <end position="164"/>
    </location>
</feature>
<dbReference type="WBParaSite" id="PSAMB.scaffold2218size24511.g16945.t1">
    <property type="protein sequence ID" value="PSAMB.scaffold2218size24511.g16945.t1"/>
    <property type="gene ID" value="PSAMB.scaffold2218size24511.g16945"/>
</dbReference>
<evidence type="ECO:0000256" key="4">
    <source>
        <dbReference type="ARBA" id="ARBA00022775"/>
    </source>
</evidence>
<dbReference type="Proteomes" id="UP000887566">
    <property type="component" value="Unplaced"/>
</dbReference>
<name>A0A914VMX5_9BILA</name>
<accession>A0A914VMX5</accession>
<dbReference type="Pfam" id="PF05739">
    <property type="entry name" value="SNARE"/>
    <property type="match status" value="1"/>
</dbReference>
<feature type="region of interest" description="Disordered" evidence="6">
    <location>
        <begin position="1"/>
        <end position="23"/>
    </location>
</feature>
<evidence type="ECO:0000256" key="1">
    <source>
        <dbReference type="ARBA" id="ARBA00004211"/>
    </source>
</evidence>
<sequence length="237" mass="27088">MDSDRESYHQTRSSNGDGSDSAAQFQRLTGQIRTNIQTINQYVQQMQQMVGQSGTPKDSEELRHRLYDTEHTTREVSQKTSQMLKDLKDLPNEQRQWKLQRERLTNELMAVLKNFQSAQQQTVEKEKASIKRVRAAISAYDADQQPPYDEPFRGQQQQQLQVVQNDPDSDPDPDGIKKRQQALSQLESDISDVNQIFKILALMVHEQGEIVDNIEASVDHTVVHVEQGASNVQRAAN</sequence>
<proteinExistence type="inferred from homology"/>
<dbReference type="GO" id="GO:0048278">
    <property type="term" value="P:vesicle docking"/>
    <property type="evidence" value="ECO:0007669"/>
    <property type="project" value="TreeGrafter"/>
</dbReference>
<comment type="subcellular location">
    <subcellularLocation>
        <location evidence="1">Membrane</location>
        <topology evidence="1">Single-pass type IV membrane protein</topology>
    </subcellularLocation>
</comment>
<dbReference type="Gene3D" id="1.20.5.110">
    <property type="match status" value="1"/>
</dbReference>
<evidence type="ECO:0000313" key="9">
    <source>
        <dbReference type="WBParaSite" id="PSAMB.scaffold2218size24511.g16945.t1"/>
    </source>
</evidence>
<dbReference type="AlphaFoldDB" id="A0A914VMX5"/>
<dbReference type="GO" id="GO:0005484">
    <property type="term" value="F:SNAP receptor activity"/>
    <property type="evidence" value="ECO:0007669"/>
    <property type="project" value="InterPro"/>
</dbReference>
<dbReference type="InterPro" id="IPR000727">
    <property type="entry name" value="T_SNARE_dom"/>
</dbReference>
<evidence type="ECO:0000256" key="5">
    <source>
        <dbReference type="RuleBase" id="RU003858"/>
    </source>
</evidence>
<comment type="similarity">
    <text evidence="2 5">Belongs to the syntaxin family.</text>
</comment>
<dbReference type="CDD" id="cd15847">
    <property type="entry name" value="SNARE_syntaxin7_like"/>
    <property type="match status" value="1"/>
</dbReference>
<evidence type="ECO:0000313" key="8">
    <source>
        <dbReference type="Proteomes" id="UP000887566"/>
    </source>
</evidence>
<organism evidence="8 9">
    <name type="scientific">Plectus sambesii</name>
    <dbReference type="NCBI Taxonomy" id="2011161"/>
    <lineage>
        <taxon>Eukaryota</taxon>
        <taxon>Metazoa</taxon>
        <taxon>Ecdysozoa</taxon>
        <taxon>Nematoda</taxon>
        <taxon>Chromadorea</taxon>
        <taxon>Plectida</taxon>
        <taxon>Plectina</taxon>
        <taxon>Plectoidea</taxon>
        <taxon>Plectidae</taxon>
        <taxon>Plectus</taxon>
    </lineage>
</organism>
<evidence type="ECO:0000256" key="3">
    <source>
        <dbReference type="ARBA" id="ARBA00022448"/>
    </source>
</evidence>
<reference evidence="9" key="1">
    <citation type="submission" date="2022-11" db="UniProtKB">
        <authorList>
            <consortium name="WormBaseParasite"/>
        </authorList>
    </citation>
    <scope>IDENTIFICATION</scope>
</reference>
<dbReference type="GO" id="GO:0006836">
    <property type="term" value="P:neurotransmitter transport"/>
    <property type="evidence" value="ECO:0007669"/>
    <property type="project" value="UniProtKB-KW"/>
</dbReference>
<dbReference type="GO" id="GO:0006886">
    <property type="term" value="P:intracellular protein transport"/>
    <property type="evidence" value="ECO:0007669"/>
    <property type="project" value="InterPro"/>
</dbReference>